<feature type="domain" description="GAIN-B" evidence="8">
    <location>
        <begin position="282"/>
        <end position="430"/>
    </location>
</feature>
<feature type="domain" description="G-protein coupled receptors family 2 profile 2" evidence="9">
    <location>
        <begin position="439"/>
        <end position="690"/>
    </location>
</feature>
<dbReference type="PRINTS" id="PR00249">
    <property type="entry name" value="GPCRSECRETIN"/>
</dbReference>
<sequence>MMLPLGGKSRWVFAVDIVILFCGIFLTNSICESSGTNEICQPKNFLFISNKQPDTAFRFPSKVVYHEDSGSKLCFNISGNNTDCCNKDEFDCNFEKRSCQQSNYSSLILDKEILSKQDIVLVKTPDDSFTCMPSAFYSKKTGFLLNIHKCFNRGKKNIRLSQNSFCGSYDGEYDENTCNGLAETQYILTFSGDININCVTCKPPQNMSTPIPTPESHSTENPLNITRNISIILPPPKSNSLENAAYIMGNISSLLKLMGNALTAEITMGDIKGVISKLSREDPTNINVGITSDEVYILPNKSHWGTSFSRLVQIPKEASEMALKRNGSFAGVMRFPKVPQDDSDYSFFNNEVLAIEMGTKISNLSQTINIQYKNVDKNGNIASCRSWDGNANEQTWLTDGCETNETDDSITCHCSHLTFFAILLSPAPQNISSSDFTALTYITSIGCGLSMFFLAVTLFMYCVIRKQKASQATKILMNLFVAMFTLNLSFLINESIAKLGNFTGCVVMAAVMHYAMLATFTWFFMEALHLYFNLWKIPSEIKHYMMKICISGWVTPAIVVIALLALGKYDYIVINADDENSAKMCWISDADVHRGVNVGYYAVVFIFTFIVFIVSVQQIVNLKKTAEKANITSSIKTNSFSIIGLLLLLGITWAFAFFSYGPLLIPSYYIFTILNSFQGFFLFIYYYNSSKIVGENRTVSSSSTPKTNTTVTSPYP</sequence>
<gene>
    <name evidence="10" type="primary">LOC127355478</name>
</gene>
<dbReference type="GeneID" id="127355478"/>
<dbReference type="OrthoDB" id="6134459at2759"/>
<evidence type="ECO:0000313" key="11">
    <source>
        <dbReference type="Proteomes" id="UP000694389"/>
    </source>
</evidence>
<keyword evidence="3 7" id="KW-1133">Transmembrane helix</keyword>
<feature type="transmembrane region" description="Helical" evidence="7">
    <location>
        <begin position="438"/>
        <end position="463"/>
    </location>
</feature>
<dbReference type="GO" id="GO:0007166">
    <property type="term" value="P:cell surface receptor signaling pathway"/>
    <property type="evidence" value="ECO:0007669"/>
    <property type="project" value="InterPro"/>
</dbReference>
<evidence type="ECO:0000256" key="2">
    <source>
        <dbReference type="ARBA" id="ARBA00022692"/>
    </source>
</evidence>
<feature type="transmembrane region" description="Helical" evidence="7">
    <location>
        <begin position="512"/>
        <end position="532"/>
    </location>
</feature>
<accession>A0A8C4GE41</accession>
<dbReference type="Ensembl" id="ENSDLAT00005002128.2">
    <property type="protein sequence ID" value="ENSDLAP00005002049.1"/>
    <property type="gene ID" value="ENSDLAG00005000942.2"/>
</dbReference>
<dbReference type="AlphaFoldDB" id="A0A8C4GE41"/>
<dbReference type="InterPro" id="IPR046338">
    <property type="entry name" value="GAIN_dom_sf"/>
</dbReference>
<dbReference type="Proteomes" id="UP000694389">
    <property type="component" value="Unassembled WGS sequence"/>
</dbReference>
<reference evidence="10" key="2">
    <citation type="submission" date="2025-09" db="UniProtKB">
        <authorList>
            <consortium name="Ensembl"/>
        </authorList>
    </citation>
    <scope>IDENTIFICATION</scope>
</reference>
<dbReference type="InterPro" id="IPR000203">
    <property type="entry name" value="GPS"/>
</dbReference>
<feature type="transmembrane region" description="Helical" evidence="7">
    <location>
        <begin position="667"/>
        <end position="687"/>
    </location>
</feature>
<proteinExistence type="predicted"/>
<dbReference type="PROSITE" id="PS50221">
    <property type="entry name" value="GAIN_B"/>
    <property type="match status" value="1"/>
</dbReference>
<dbReference type="Gene3D" id="2.60.220.50">
    <property type="match status" value="1"/>
</dbReference>
<comment type="subcellular location">
    <subcellularLocation>
        <location evidence="1">Membrane</location>
        <topology evidence="1">Multi-pass membrane protein</topology>
    </subcellularLocation>
</comment>
<evidence type="ECO:0000256" key="3">
    <source>
        <dbReference type="ARBA" id="ARBA00022989"/>
    </source>
</evidence>
<keyword evidence="4 7" id="KW-0472">Membrane</keyword>
<evidence type="ECO:0000313" key="10">
    <source>
        <dbReference type="Ensembl" id="ENSDLAP00005002049.1"/>
    </source>
</evidence>
<organism evidence="10 11">
    <name type="scientific">Dicentrarchus labrax</name>
    <name type="common">European seabass</name>
    <name type="synonym">Morone labrax</name>
    <dbReference type="NCBI Taxonomy" id="13489"/>
    <lineage>
        <taxon>Eukaryota</taxon>
        <taxon>Metazoa</taxon>
        <taxon>Chordata</taxon>
        <taxon>Craniata</taxon>
        <taxon>Vertebrata</taxon>
        <taxon>Euteleostomi</taxon>
        <taxon>Actinopterygii</taxon>
        <taxon>Neopterygii</taxon>
        <taxon>Teleostei</taxon>
        <taxon>Neoteleostei</taxon>
        <taxon>Acanthomorphata</taxon>
        <taxon>Eupercaria</taxon>
        <taxon>Moronidae</taxon>
        <taxon>Dicentrarchus</taxon>
    </lineage>
</organism>
<reference evidence="10" key="1">
    <citation type="submission" date="2025-08" db="UniProtKB">
        <authorList>
            <consortium name="Ensembl"/>
        </authorList>
    </citation>
    <scope>IDENTIFICATION</scope>
</reference>
<dbReference type="RefSeq" id="XP_051242375.1">
    <property type="nucleotide sequence ID" value="XM_051386415.1"/>
</dbReference>
<protein>
    <recommendedName>
        <fullName evidence="12">G-protein coupled receptor 126</fullName>
    </recommendedName>
</protein>
<dbReference type="PANTHER" id="PTHR12011:SF474">
    <property type="entry name" value="ADHESION G PROTEIN-COUPLED RECEPTOR G11-RELATED"/>
    <property type="match status" value="1"/>
</dbReference>
<dbReference type="GO" id="GO:0007189">
    <property type="term" value="P:adenylate cyclase-activating G protein-coupled receptor signaling pathway"/>
    <property type="evidence" value="ECO:0007669"/>
    <property type="project" value="TreeGrafter"/>
</dbReference>
<dbReference type="Pfam" id="PF00002">
    <property type="entry name" value="7tm_2"/>
    <property type="match status" value="1"/>
</dbReference>
<evidence type="ECO:0000256" key="7">
    <source>
        <dbReference type="SAM" id="Phobius"/>
    </source>
</evidence>
<dbReference type="SMART" id="SM00303">
    <property type="entry name" value="GPS"/>
    <property type="match status" value="1"/>
</dbReference>
<feature type="transmembrane region" description="Helical" evidence="7">
    <location>
        <begin position="475"/>
        <end position="492"/>
    </location>
</feature>
<dbReference type="GO" id="GO:0005886">
    <property type="term" value="C:plasma membrane"/>
    <property type="evidence" value="ECO:0007669"/>
    <property type="project" value="TreeGrafter"/>
</dbReference>
<dbReference type="InterPro" id="IPR057244">
    <property type="entry name" value="GAIN_B"/>
</dbReference>
<evidence type="ECO:0000256" key="6">
    <source>
        <dbReference type="SAM" id="MobiDB-lite"/>
    </source>
</evidence>
<dbReference type="OMA" id="GDININC"/>
<dbReference type="GO" id="GO:0004930">
    <property type="term" value="F:G protein-coupled receptor activity"/>
    <property type="evidence" value="ECO:0007669"/>
    <property type="project" value="InterPro"/>
</dbReference>
<dbReference type="InterPro" id="IPR000832">
    <property type="entry name" value="GPCR_2_secretin-like"/>
</dbReference>
<dbReference type="PROSITE" id="PS50261">
    <property type="entry name" value="G_PROTEIN_RECEP_F2_4"/>
    <property type="match status" value="1"/>
</dbReference>
<feature type="transmembrane region" description="Helical" evidence="7">
    <location>
        <begin position="598"/>
        <end position="620"/>
    </location>
</feature>
<dbReference type="Pfam" id="PF01825">
    <property type="entry name" value="GPS"/>
    <property type="match status" value="1"/>
</dbReference>
<keyword evidence="2 7" id="KW-0812">Transmembrane</keyword>
<dbReference type="GeneTree" id="ENSGT00940000164851"/>
<evidence type="ECO:0000259" key="8">
    <source>
        <dbReference type="PROSITE" id="PS50221"/>
    </source>
</evidence>
<evidence type="ECO:0000256" key="4">
    <source>
        <dbReference type="ARBA" id="ARBA00023136"/>
    </source>
</evidence>
<name>A0A8C4GE41_DICLA</name>
<dbReference type="PANTHER" id="PTHR12011">
    <property type="entry name" value="ADHESION G-PROTEIN COUPLED RECEPTOR"/>
    <property type="match status" value="1"/>
</dbReference>
<dbReference type="InterPro" id="IPR017981">
    <property type="entry name" value="GPCR_2-like_7TM"/>
</dbReference>
<evidence type="ECO:0000259" key="9">
    <source>
        <dbReference type="PROSITE" id="PS50261"/>
    </source>
</evidence>
<feature type="region of interest" description="Disordered" evidence="6">
    <location>
        <begin position="697"/>
        <end position="716"/>
    </location>
</feature>
<evidence type="ECO:0008006" key="12">
    <source>
        <dbReference type="Google" id="ProtNLM"/>
    </source>
</evidence>
<evidence type="ECO:0000256" key="1">
    <source>
        <dbReference type="ARBA" id="ARBA00004141"/>
    </source>
</evidence>
<keyword evidence="11" id="KW-1185">Reference proteome</keyword>
<evidence type="ECO:0000256" key="5">
    <source>
        <dbReference type="ARBA" id="ARBA00023157"/>
    </source>
</evidence>
<feature type="transmembrane region" description="Helical" evidence="7">
    <location>
        <begin position="640"/>
        <end position="661"/>
    </location>
</feature>
<keyword evidence="5" id="KW-1015">Disulfide bond</keyword>
<feature type="transmembrane region" description="Helical" evidence="7">
    <location>
        <begin position="544"/>
        <end position="566"/>
    </location>
</feature>
<dbReference type="Gene3D" id="1.20.1070.10">
    <property type="entry name" value="Rhodopsin 7-helix transmembrane proteins"/>
    <property type="match status" value="1"/>
</dbReference>